<dbReference type="InterPro" id="IPR021518">
    <property type="entry name" value="DUF3181"/>
</dbReference>
<name>A0A0H3K4K8_SYNP6</name>
<reference evidence="1 2" key="1">
    <citation type="journal article" date="2007" name="Photosyn. Res.">
        <title>Complete nucleotide sequence of the freshwater unicellular cyanobacterium Synechococcus elongatus PCC 6301 chromosome: gene content and organization.</title>
        <authorList>
            <person name="Sugita C."/>
            <person name="Ogata K."/>
            <person name="Shikata M."/>
            <person name="Jikuya H."/>
            <person name="Takano J."/>
            <person name="Furumichi M."/>
            <person name="Kanehisa M."/>
            <person name="Omata T."/>
            <person name="Sugiura M."/>
            <person name="Sugita M."/>
        </authorList>
    </citation>
    <scope>NUCLEOTIDE SEQUENCE [LARGE SCALE GENOMIC DNA]</scope>
    <source>
        <strain evidence="2">ATCC 27144 / PCC 6301 / SAUG 1402/1</strain>
    </source>
</reference>
<dbReference type="RefSeq" id="WP_011244455.1">
    <property type="nucleotide sequence ID" value="NC_006576.1"/>
</dbReference>
<dbReference type="Proteomes" id="UP000001175">
    <property type="component" value="Chromosome"/>
</dbReference>
<accession>A0A0H3K4K8</accession>
<proteinExistence type="predicted"/>
<dbReference type="EMBL" id="AP008231">
    <property type="protein sequence ID" value="BAD80335.1"/>
    <property type="molecule type" value="Genomic_DNA"/>
</dbReference>
<evidence type="ECO:0000313" key="2">
    <source>
        <dbReference type="Proteomes" id="UP000001175"/>
    </source>
</evidence>
<dbReference type="Pfam" id="PF11378">
    <property type="entry name" value="DUF3181"/>
    <property type="match status" value="1"/>
</dbReference>
<evidence type="ECO:0008006" key="3">
    <source>
        <dbReference type="Google" id="ProtNLM"/>
    </source>
</evidence>
<dbReference type="AlphaFoldDB" id="A0A0H3K4K8"/>
<dbReference type="KEGG" id="syc:syc2145_c"/>
<sequence>MSYAISTELLEQLAAEIGDQIYLDIAQWHLYLDDAKLSRRLAELLLPSLEQGQIDENTVMTTLSQFPVKVGGGRRQISLLDLIPMSCVTALIEVLEEFYKRL</sequence>
<organism evidence="1 2">
    <name type="scientific">Synechococcus sp. (strain ATCC 27144 / PCC 6301 / SAUG 1402/1)</name>
    <name type="common">Anacystis nidulans</name>
    <dbReference type="NCBI Taxonomy" id="269084"/>
    <lineage>
        <taxon>Bacteria</taxon>
        <taxon>Bacillati</taxon>
        <taxon>Cyanobacteriota</taxon>
        <taxon>Cyanophyceae</taxon>
        <taxon>Synechococcales</taxon>
        <taxon>Synechococcaceae</taxon>
        <taxon>Synechococcus</taxon>
    </lineage>
</organism>
<gene>
    <name evidence="1" type="ordered locus">syc2145_c</name>
</gene>
<evidence type="ECO:0000313" key="1">
    <source>
        <dbReference type="EMBL" id="BAD80335.1"/>
    </source>
</evidence>
<protein>
    <recommendedName>
        <fullName evidence="3">Thylakoid-associated protein</fullName>
    </recommendedName>
</protein>